<evidence type="ECO:0000256" key="1">
    <source>
        <dbReference type="SAM" id="Coils"/>
    </source>
</evidence>
<comment type="caution">
    <text evidence="2">The sequence shown here is derived from an EMBL/GenBank/DDBJ whole genome shotgun (WGS) entry which is preliminary data.</text>
</comment>
<dbReference type="Proteomes" id="UP000036923">
    <property type="component" value="Unassembled WGS sequence"/>
</dbReference>
<organism evidence="2 3">
    <name type="scientific">Pseudobacteroides cellulosolvens ATCC 35603 = DSM 2933</name>
    <dbReference type="NCBI Taxonomy" id="398512"/>
    <lineage>
        <taxon>Bacteria</taxon>
        <taxon>Bacillati</taxon>
        <taxon>Bacillota</taxon>
        <taxon>Clostridia</taxon>
        <taxon>Eubacteriales</taxon>
        <taxon>Oscillospiraceae</taxon>
        <taxon>Pseudobacteroides</taxon>
    </lineage>
</organism>
<keyword evidence="1" id="KW-0175">Coiled coil</keyword>
<dbReference type="eggNOG" id="COG1196">
    <property type="taxonomic scope" value="Bacteria"/>
</dbReference>
<dbReference type="EMBL" id="LGTC01000001">
    <property type="protein sequence ID" value="KNY26535.1"/>
    <property type="molecule type" value="Genomic_DNA"/>
</dbReference>
<accession>A0A0L6JLB3</accession>
<dbReference type="RefSeq" id="WP_036938278.1">
    <property type="nucleotide sequence ID" value="NZ_JQKC01000006.1"/>
</dbReference>
<name>A0A0L6JLB3_9FIRM</name>
<feature type="coiled-coil region" evidence="1">
    <location>
        <begin position="527"/>
        <end position="561"/>
    </location>
</feature>
<gene>
    <name evidence="2" type="ORF">Bccel_1800</name>
</gene>
<evidence type="ECO:0008006" key="4">
    <source>
        <dbReference type="Google" id="ProtNLM"/>
    </source>
</evidence>
<proteinExistence type="predicted"/>
<sequence length="1473" mass="171380">MPQINRFRIVNFRYDDDKKYIANEIYEFDGRNALINLENGGGKSVILQLALQSVMPNTSIGSRNFSDYFKVGTSPTHIMVEWKLDGTRAEYLLTGICISKNADGLRYYTYTQTYTLPHDIDIKGIEAVSRDKQVIGFSEYHNYLKRLSTEMRIPINVYSRDRQRDYRERLHTFNLFREEFGAIKIINQAEGGIDKFFEDARKSRNVIEKLIIPNIPQAEGEYSGILAETFKKHIENLKNIPLYQHNIKMYDAFCSKTASLINNLEGYGTKVEEINNAGRDILAFDNLLGIGVDRLINECESLMDNDKGFAAMIEELTYKKVSLDYQKKLMELEEIKTRHERKTEEIALLVNEIHETDRKIKYINSAIAYKDMLECRLILSEQYGKLETLTREKDDIYREYQNCIYYAYSLLCEEKKEKDKILDELNLKYMEQLNEKKELLNKLEKKNIDRDSIRDSLSSINTRLQEARERYSKITAYFAKDMTLLVEPSEGLQNIKNEKEMLFNKKETYIGEIDRWNNSNNDYVINETRIKEALASENEKKNNKEQELENFHKRFSRINRELSMYEIEGDVYSIHGSELLNALKLKADNKLGEISGKYHELIKRKILFEGCEYYVPDIEVKKVYDFLKGNGVRCIPGSLWLNNQREDLREALLHKNPLLCYSIVVEKNEMEKIKGFIKELLDMVESFPVTFIADTEEGIITSGEYSDKESKGLDRVGTMEAYVLFSKNNSFSIQPQLFSSYLAGMDKDIGKIKDEYEAIKRDVEKITGLMERCGQFIEMYPEGYLKETENFIDATLDGIRKNEAALKDFAGKRELIAKKTKENQEKIKNIEEIINEKDKDIENLSLYIELGNKIAELDKIYREEEGKRLKIEQDKNSISSSINGISKEIENTKYKMDSISQKSRDRIKLMDDISMKLTIKELSMEITGVLDEVLKRAEGLHKKIDDSSEESIRMIIDMQKKNVSDKQKFIQINGFYETDFIDGIIDYTEEELKNETKLYNELSMKKDAASEEERSLLVDEKTLEGKVDQIRSDIEKRFGHVPYEFQHIEGVDISSFNAQIDAVNKKKTRNLKAIDEKEKRRIRLLEYKGRLDDYISEKDIKINSDSRENMDSFTYGGESFCIWDILQLPVENIAVAAKGLQKQYLDLTRIISDMQMDINRSYDELYKESDWAENITIRTILENIIKKDMYNYKYVKSLFDDIILSVQNMKNAAQFQLEESLRDKDEIVERCFQKAEAIYDEVRTVDGFSKIKLDGAMRKTILIEAPALHPEEGKALMTRYIEVSISEIEKMKSEGKYDPARIDDEIAKIMSPVRLLDAVTNLNEYSIKVYKPESTLGASRYIPWEVVINWSGGEKLAGFFAMFISIISYLRYKKTGWQGSSKVIWIDNPFGQANADYLLSYIFDLAKATNTQMICLTGHMQVDIYKQFDVVYSLIHRMLAGMNMSVIQSKLVKSQGELESASYRVKHEQMTLF</sequence>
<evidence type="ECO:0000313" key="3">
    <source>
        <dbReference type="Proteomes" id="UP000036923"/>
    </source>
</evidence>
<reference evidence="3" key="1">
    <citation type="submission" date="2015-07" db="EMBL/GenBank/DDBJ databases">
        <title>Near-Complete Genome Sequence of the Cellulolytic Bacterium Bacteroides (Pseudobacteroides) cellulosolvens ATCC 35603.</title>
        <authorList>
            <person name="Dassa B."/>
            <person name="Utturkar S.M."/>
            <person name="Klingeman D.M."/>
            <person name="Hurt R.A."/>
            <person name="Keller M."/>
            <person name="Xu J."/>
            <person name="Reddy Y.H.K."/>
            <person name="Borovok I."/>
            <person name="Grinberg I.R."/>
            <person name="Lamed R."/>
            <person name="Zhivin O."/>
            <person name="Bayer E.A."/>
            <person name="Brown S.D."/>
        </authorList>
    </citation>
    <scope>NUCLEOTIDE SEQUENCE [LARGE SCALE GENOMIC DNA]</scope>
    <source>
        <strain evidence="3">DSM 2933</strain>
    </source>
</reference>
<dbReference type="OrthoDB" id="9815057at2"/>
<feature type="coiled-coil region" evidence="1">
    <location>
        <begin position="322"/>
        <end position="352"/>
    </location>
</feature>
<dbReference type="STRING" id="398512.Bccel_1800"/>
<feature type="coiled-coil region" evidence="1">
    <location>
        <begin position="422"/>
        <end position="470"/>
    </location>
</feature>
<evidence type="ECO:0000313" key="2">
    <source>
        <dbReference type="EMBL" id="KNY26535.1"/>
    </source>
</evidence>
<keyword evidence="3" id="KW-1185">Reference proteome</keyword>
<dbReference type="PATRIC" id="fig|398512.5.peg.1874"/>
<protein>
    <recommendedName>
        <fullName evidence="4">Chromosome segregation ATPase-like protein</fullName>
    </recommendedName>
</protein>